<evidence type="ECO:0000313" key="2">
    <source>
        <dbReference type="Proteomes" id="UP001230156"/>
    </source>
</evidence>
<comment type="caution">
    <text evidence="1">The sequence shown here is derived from an EMBL/GenBank/DDBJ whole genome shotgun (WGS) entry which is preliminary data.</text>
</comment>
<organism evidence="1 2">
    <name type="scientific">Dongia sedimenti</name>
    <dbReference type="NCBI Taxonomy" id="3064282"/>
    <lineage>
        <taxon>Bacteria</taxon>
        <taxon>Pseudomonadati</taxon>
        <taxon>Pseudomonadota</taxon>
        <taxon>Alphaproteobacteria</taxon>
        <taxon>Rhodospirillales</taxon>
        <taxon>Dongiaceae</taxon>
        <taxon>Dongia</taxon>
    </lineage>
</organism>
<keyword evidence="2" id="KW-1185">Reference proteome</keyword>
<name>A0ABU0YRA0_9PROT</name>
<dbReference type="Gene3D" id="3.40.50.2000">
    <property type="entry name" value="Glycogen Phosphorylase B"/>
    <property type="match status" value="1"/>
</dbReference>
<dbReference type="Proteomes" id="UP001230156">
    <property type="component" value="Unassembled WGS sequence"/>
</dbReference>
<evidence type="ECO:0008006" key="3">
    <source>
        <dbReference type="Google" id="ProtNLM"/>
    </source>
</evidence>
<dbReference type="EMBL" id="JAUYVI010000006">
    <property type="protein sequence ID" value="MDQ7250234.1"/>
    <property type="molecule type" value="Genomic_DNA"/>
</dbReference>
<reference evidence="2" key="1">
    <citation type="submission" date="2023-08" db="EMBL/GenBank/DDBJ databases">
        <title>Rhodospirillaceae gen. nov., a novel taxon isolated from the Yangtze River Yuezi River estuary sludge.</title>
        <authorList>
            <person name="Ruan L."/>
        </authorList>
    </citation>
    <scope>NUCLEOTIDE SEQUENCE [LARGE SCALE GENOMIC DNA]</scope>
    <source>
        <strain evidence="2">R-7</strain>
    </source>
</reference>
<dbReference type="RefSeq" id="WP_379959226.1">
    <property type="nucleotide sequence ID" value="NZ_JAUYVI010000006.1"/>
</dbReference>
<protein>
    <recommendedName>
        <fullName evidence="3">Glycosyltransferase</fullName>
    </recommendedName>
</protein>
<gene>
    <name evidence="1" type="ORF">Q8A70_21260</name>
</gene>
<dbReference type="SUPFAM" id="SSF53756">
    <property type="entry name" value="UDP-Glycosyltransferase/glycogen phosphorylase"/>
    <property type="match status" value="1"/>
</dbReference>
<proteinExistence type="predicted"/>
<sequence length="354" mass="39666">MALQQDVQSKSSAVATPRANVLWIATRDHGHFSEYRRLLTAELGAHGITMDTQPFDGPATDFYAAIDDHWTVFASAALRGLLTGRRTVGLFFRPGQCFGEKRRAPFKRLVFGVLSRLPRTSVLSILPNAVDPRFAQVSTDWIYDPQLWDLHYFGMPPADAFPALDREILEAAAGRQIVLSLGQVELRKGFDFFCRIWCDSPEIRAKYLFVSAGKVNEESRAAAKKFAAAGGLLIDRRMEEAELRHLYRHAALIWSCYNPNHDQASGILGRAVQLGVPVIVRETSYLDKLSKHLDHPTVAIPFREPAKAAQALLIWCPVAVDRTAVEARPRMMRERSLDVLARHLGRRTTAPTSH</sequence>
<evidence type="ECO:0000313" key="1">
    <source>
        <dbReference type="EMBL" id="MDQ7250234.1"/>
    </source>
</evidence>
<accession>A0ABU0YRA0</accession>